<protein>
    <submittedName>
        <fullName evidence="1">Uncharacterized protein</fullName>
    </submittedName>
</protein>
<accession>A0A345WXJ3</accession>
<reference evidence="1" key="1">
    <citation type="submission" date="2018-01" db="EMBL/GenBank/DDBJ databases">
        <title>Complete sequencing of a NDM-1 plasmid.</title>
        <authorList>
            <person name="Dong D."/>
            <person name="Jia N."/>
            <person name="Zhang H."/>
            <person name="Zhao H."/>
            <person name="Liu Z."/>
            <person name="Zhu Y."/>
        </authorList>
    </citation>
    <scope>NUCLEOTIDE SEQUENCE</scope>
    <source>
        <strain evidence="1">TJ11</strain>
        <plasmid evidence="1">pNDM-TJ11</plasmid>
    </source>
</reference>
<organism evidence="1">
    <name type="scientific">Klebsiella oxytoca</name>
    <dbReference type="NCBI Taxonomy" id="571"/>
    <lineage>
        <taxon>Bacteria</taxon>
        <taxon>Pseudomonadati</taxon>
        <taxon>Pseudomonadota</taxon>
        <taxon>Gammaproteobacteria</taxon>
        <taxon>Enterobacterales</taxon>
        <taxon>Enterobacteriaceae</taxon>
        <taxon>Klebsiella/Raoultella group</taxon>
        <taxon>Klebsiella</taxon>
    </lineage>
</organism>
<dbReference type="EMBL" id="MG845200">
    <property type="protein sequence ID" value="AXJ98396.1"/>
    <property type="molecule type" value="Genomic_DNA"/>
</dbReference>
<proteinExistence type="predicted"/>
<geneLocation type="plasmid" evidence="1">
    <name>pNDM-TJ11</name>
</geneLocation>
<evidence type="ECO:0000313" key="1">
    <source>
        <dbReference type="EMBL" id="AXJ98396.1"/>
    </source>
</evidence>
<name>A0A345WXJ3_KLEOX</name>
<dbReference type="AlphaFoldDB" id="A0A345WXJ3"/>
<sequence length="41" mass="4743">MILARLIVIESTGSVCCFMAKKRNIVIGEKRRFYVIDASFY</sequence>
<keyword evidence="1" id="KW-0614">Plasmid</keyword>